<organism evidence="1 2">
    <name type="scientific">Macrosiphum euphorbiae</name>
    <name type="common">potato aphid</name>
    <dbReference type="NCBI Taxonomy" id="13131"/>
    <lineage>
        <taxon>Eukaryota</taxon>
        <taxon>Metazoa</taxon>
        <taxon>Ecdysozoa</taxon>
        <taxon>Arthropoda</taxon>
        <taxon>Hexapoda</taxon>
        <taxon>Insecta</taxon>
        <taxon>Pterygota</taxon>
        <taxon>Neoptera</taxon>
        <taxon>Paraneoptera</taxon>
        <taxon>Hemiptera</taxon>
        <taxon>Sternorrhyncha</taxon>
        <taxon>Aphidomorpha</taxon>
        <taxon>Aphidoidea</taxon>
        <taxon>Aphididae</taxon>
        <taxon>Macrosiphini</taxon>
        <taxon>Macrosiphum</taxon>
    </lineage>
</organism>
<accession>A0AAV0WG51</accession>
<dbReference type="AlphaFoldDB" id="A0AAV0WG51"/>
<reference evidence="1 2" key="1">
    <citation type="submission" date="2023-01" db="EMBL/GenBank/DDBJ databases">
        <authorList>
            <person name="Whitehead M."/>
        </authorList>
    </citation>
    <scope>NUCLEOTIDE SEQUENCE [LARGE SCALE GENOMIC DNA]</scope>
</reference>
<name>A0AAV0WG51_9HEMI</name>
<evidence type="ECO:0000313" key="1">
    <source>
        <dbReference type="EMBL" id="CAI6354662.1"/>
    </source>
</evidence>
<dbReference type="EMBL" id="CARXXK010000002">
    <property type="protein sequence ID" value="CAI6354662.1"/>
    <property type="molecule type" value="Genomic_DNA"/>
</dbReference>
<keyword evidence="2" id="KW-1185">Reference proteome</keyword>
<evidence type="ECO:0000313" key="2">
    <source>
        <dbReference type="Proteomes" id="UP001160148"/>
    </source>
</evidence>
<dbReference type="Proteomes" id="UP001160148">
    <property type="component" value="Unassembled WGS sequence"/>
</dbReference>
<gene>
    <name evidence="1" type="ORF">MEUPH1_LOCUS10625</name>
</gene>
<proteinExistence type="predicted"/>
<sequence>MTSKKHSGAWFEKERSKKKKLDEKLATNMANWLTKNPCAVLKSTSKNLLNLEEDIEQQIIQKDEHLLVNTKYVTDPESLTLIESKNALNLDENIEQQIIQKDEHMFVNTKCVSDPGNWPILTDKIRTYIVEQEPYHLDVNHYFPLNADGRHFDGKWFFKYLPNGENVRRQWLVYRVIKDALFCFPCLLLKKKNHKRKSPFCDDGFSD</sequence>
<comment type="caution">
    <text evidence="1">The sequence shown here is derived from an EMBL/GenBank/DDBJ whole genome shotgun (WGS) entry which is preliminary data.</text>
</comment>
<protein>
    <submittedName>
        <fullName evidence="1">Uncharacterized protein</fullName>
    </submittedName>
</protein>